<evidence type="ECO:0000313" key="4">
    <source>
        <dbReference type="Proteomes" id="UP001163823"/>
    </source>
</evidence>
<feature type="region of interest" description="Disordered" evidence="1">
    <location>
        <begin position="9"/>
        <end position="34"/>
    </location>
</feature>
<keyword evidence="2" id="KW-1133">Transmembrane helix</keyword>
<feature type="region of interest" description="Disordered" evidence="1">
    <location>
        <begin position="83"/>
        <end position="147"/>
    </location>
</feature>
<keyword evidence="2" id="KW-0812">Transmembrane</keyword>
<reference evidence="3" key="1">
    <citation type="journal article" date="2023" name="Science">
        <title>Elucidation of the pathway for biosynthesis of saponin adjuvants from the soapbark tree.</title>
        <authorList>
            <person name="Reed J."/>
            <person name="Orme A."/>
            <person name="El-Demerdash A."/>
            <person name="Owen C."/>
            <person name="Martin L.B.B."/>
            <person name="Misra R.C."/>
            <person name="Kikuchi S."/>
            <person name="Rejzek M."/>
            <person name="Martin A.C."/>
            <person name="Harkess A."/>
            <person name="Leebens-Mack J."/>
            <person name="Louveau T."/>
            <person name="Stephenson M.J."/>
            <person name="Osbourn A."/>
        </authorList>
    </citation>
    <scope>NUCLEOTIDE SEQUENCE</scope>
    <source>
        <strain evidence="3">S10</strain>
    </source>
</reference>
<feature type="compositionally biased region" description="Low complexity" evidence="1">
    <location>
        <begin position="90"/>
        <end position="104"/>
    </location>
</feature>
<dbReference type="Proteomes" id="UP001163823">
    <property type="component" value="Chromosome 2"/>
</dbReference>
<evidence type="ECO:0000256" key="2">
    <source>
        <dbReference type="SAM" id="Phobius"/>
    </source>
</evidence>
<feature type="compositionally biased region" description="Polar residues" evidence="1">
    <location>
        <begin position="120"/>
        <end position="136"/>
    </location>
</feature>
<accession>A0AAD7QDG8</accession>
<dbReference type="AlphaFoldDB" id="A0AAD7QDG8"/>
<keyword evidence="2" id="KW-0472">Membrane</keyword>
<feature type="transmembrane region" description="Helical" evidence="2">
    <location>
        <begin position="40"/>
        <end position="63"/>
    </location>
</feature>
<evidence type="ECO:0000256" key="1">
    <source>
        <dbReference type="SAM" id="MobiDB-lite"/>
    </source>
</evidence>
<feature type="compositionally biased region" description="Basic and acidic residues" evidence="1">
    <location>
        <begin position="105"/>
        <end position="119"/>
    </location>
</feature>
<feature type="compositionally biased region" description="Low complexity" evidence="1">
    <location>
        <begin position="16"/>
        <end position="34"/>
    </location>
</feature>
<dbReference type="EMBL" id="JARAOO010000002">
    <property type="protein sequence ID" value="KAJ7979512.1"/>
    <property type="molecule type" value="Genomic_DNA"/>
</dbReference>
<name>A0AAD7QDG8_QUISA</name>
<gene>
    <name evidence="3" type="ORF">O6P43_002904</name>
</gene>
<comment type="caution">
    <text evidence="3">The sequence shown here is derived from an EMBL/GenBank/DDBJ whole genome shotgun (WGS) entry which is preliminary data.</text>
</comment>
<protein>
    <submittedName>
        <fullName evidence="3">Glutamate receptor</fullName>
    </submittedName>
</protein>
<dbReference type="KEGG" id="qsa:O6P43_002904"/>
<keyword evidence="3" id="KW-0675">Receptor</keyword>
<organism evidence="3 4">
    <name type="scientific">Quillaja saponaria</name>
    <name type="common">Soap bark tree</name>
    <dbReference type="NCBI Taxonomy" id="32244"/>
    <lineage>
        <taxon>Eukaryota</taxon>
        <taxon>Viridiplantae</taxon>
        <taxon>Streptophyta</taxon>
        <taxon>Embryophyta</taxon>
        <taxon>Tracheophyta</taxon>
        <taxon>Spermatophyta</taxon>
        <taxon>Magnoliopsida</taxon>
        <taxon>eudicotyledons</taxon>
        <taxon>Gunneridae</taxon>
        <taxon>Pentapetalae</taxon>
        <taxon>rosids</taxon>
        <taxon>fabids</taxon>
        <taxon>Fabales</taxon>
        <taxon>Quillajaceae</taxon>
        <taxon>Quillaja</taxon>
    </lineage>
</organism>
<keyword evidence="4" id="KW-1185">Reference proteome</keyword>
<proteinExistence type="predicted"/>
<sequence length="147" mass="15880">MDRIENKYFRSNNGVLQDQDQSGGLSSDSPSPTSPTAHSFAGLFMITGTATLLALVVSESVIWQKPVVKAKAYSQKYLFSPKRSKKINASDSSTDGSTTRGRVGSTDEAKVDEKLHDLENPSSTLHNYQASDQRNIPSDGISLAAEV</sequence>
<evidence type="ECO:0000313" key="3">
    <source>
        <dbReference type="EMBL" id="KAJ7979512.1"/>
    </source>
</evidence>